<evidence type="ECO:0000256" key="1">
    <source>
        <dbReference type="SAM" id="Phobius"/>
    </source>
</evidence>
<keyword evidence="1" id="KW-0812">Transmembrane</keyword>
<evidence type="ECO:0000313" key="3">
    <source>
        <dbReference type="Proteomes" id="UP000319949"/>
    </source>
</evidence>
<feature type="transmembrane region" description="Helical" evidence="1">
    <location>
        <begin position="6"/>
        <end position="25"/>
    </location>
</feature>
<comment type="caution">
    <text evidence="2">The sequence shown here is derived from an EMBL/GenBank/DDBJ whole genome shotgun (WGS) entry which is preliminary data.</text>
</comment>
<keyword evidence="1" id="KW-1133">Transmembrane helix</keyword>
<name>A0A560E2C9_9BRAD</name>
<organism evidence="2 3">
    <name type="scientific">Bradyrhizobium stylosanthis</name>
    <dbReference type="NCBI Taxonomy" id="1803665"/>
    <lineage>
        <taxon>Bacteria</taxon>
        <taxon>Pseudomonadati</taxon>
        <taxon>Pseudomonadota</taxon>
        <taxon>Alphaproteobacteria</taxon>
        <taxon>Hyphomicrobiales</taxon>
        <taxon>Nitrobacteraceae</taxon>
        <taxon>Bradyrhizobium</taxon>
    </lineage>
</organism>
<keyword evidence="1" id="KW-0472">Membrane</keyword>
<protein>
    <submittedName>
        <fullName evidence="2">Uncharacterized protein</fullName>
    </submittedName>
</protein>
<proteinExistence type="predicted"/>
<sequence length="36" mass="3899">MLGMILLMAGIGTALVGAVIVFYEWRALVGYWRGLG</sequence>
<keyword evidence="3" id="KW-1185">Reference proteome</keyword>
<gene>
    <name evidence="2" type="ORF">FBZ96_10212</name>
</gene>
<dbReference type="EMBL" id="VITK01000002">
    <property type="protein sequence ID" value="TWB03541.1"/>
    <property type="molecule type" value="Genomic_DNA"/>
</dbReference>
<reference evidence="2 3" key="1">
    <citation type="submission" date="2019-06" db="EMBL/GenBank/DDBJ databases">
        <title>Genomic Encyclopedia of Type Strains, Phase IV (KMG-V): Genome sequencing to study the core and pangenomes of soil and plant-associated prokaryotes.</title>
        <authorList>
            <person name="Whitman W."/>
        </authorList>
    </citation>
    <scope>NUCLEOTIDE SEQUENCE [LARGE SCALE GENOMIC DNA]</scope>
    <source>
        <strain evidence="2 3">BR 510</strain>
    </source>
</reference>
<accession>A0A560E2C9</accession>
<dbReference type="Proteomes" id="UP000319949">
    <property type="component" value="Unassembled WGS sequence"/>
</dbReference>
<dbReference type="AlphaFoldDB" id="A0A560E2C9"/>
<evidence type="ECO:0000313" key="2">
    <source>
        <dbReference type="EMBL" id="TWB03541.1"/>
    </source>
</evidence>